<dbReference type="GO" id="GO:0043565">
    <property type="term" value="F:sequence-specific DNA binding"/>
    <property type="evidence" value="ECO:0007669"/>
    <property type="project" value="TreeGrafter"/>
</dbReference>
<comment type="similarity">
    <text evidence="1">Belongs to the LysR transcriptional regulatory family.</text>
</comment>
<protein>
    <submittedName>
        <fullName evidence="6">LysR family transcriptional regulator</fullName>
    </submittedName>
</protein>
<dbReference type="GO" id="GO:0003700">
    <property type="term" value="F:DNA-binding transcription factor activity"/>
    <property type="evidence" value="ECO:0007669"/>
    <property type="project" value="InterPro"/>
</dbReference>
<dbReference type="GO" id="GO:0006351">
    <property type="term" value="P:DNA-templated transcription"/>
    <property type="evidence" value="ECO:0007669"/>
    <property type="project" value="TreeGrafter"/>
</dbReference>
<evidence type="ECO:0000259" key="5">
    <source>
        <dbReference type="PROSITE" id="PS50931"/>
    </source>
</evidence>
<dbReference type="SUPFAM" id="SSF53850">
    <property type="entry name" value="Periplasmic binding protein-like II"/>
    <property type="match status" value="1"/>
</dbReference>
<dbReference type="InterPro" id="IPR000847">
    <property type="entry name" value="LysR_HTH_N"/>
</dbReference>
<feature type="domain" description="HTH lysR-type" evidence="5">
    <location>
        <begin position="1"/>
        <end position="59"/>
    </location>
</feature>
<comment type="caution">
    <text evidence="6">The sequence shown here is derived from an EMBL/GenBank/DDBJ whole genome shotgun (WGS) entry which is preliminary data.</text>
</comment>
<dbReference type="Gene3D" id="3.40.190.290">
    <property type="match status" value="1"/>
</dbReference>
<evidence type="ECO:0000256" key="3">
    <source>
        <dbReference type="ARBA" id="ARBA00023125"/>
    </source>
</evidence>
<keyword evidence="3" id="KW-0238">DNA-binding</keyword>
<dbReference type="Pfam" id="PF03466">
    <property type="entry name" value="LysR_substrate"/>
    <property type="match status" value="1"/>
</dbReference>
<dbReference type="Gene3D" id="1.10.10.10">
    <property type="entry name" value="Winged helix-like DNA-binding domain superfamily/Winged helix DNA-binding domain"/>
    <property type="match status" value="1"/>
</dbReference>
<dbReference type="PANTHER" id="PTHR30537">
    <property type="entry name" value="HTH-TYPE TRANSCRIPTIONAL REGULATOR"/>
    <property type="match status" value="1"/>
</dbReference>
<accession>A0A4T0UVQ0</accession>
<evidence type="ECO:0000256" key="4">
    <source>
        <dbReference type="ARBA" id="ARBA00023163"/>
    </source>
</evidence>
<dbReference type="CDD" id="cd08422">
    <property type="entry name" value="PBP2_CrgA_like"/>
    <property type="match status" value="1"/>
</dbReference>
<dbReference type="InterPro" id="IPR058163">
    <property type="entry name" value="LysR-type_TF_proteobact-type"/>
</dbReference>
<dbReference type="Proteomes" id="UP000308891">
    <property type="component" value="Unassembled WGS sequence"/>
</dbReference>
<dbReference type="PROSITE" id="PS50931">
    <property type="entry name" value="HTH_LYSR"/>
    <property type="match status" value="1"/>
</dbReference>
<dbReference type="FunFam" id="1.10.10.10:FF:000001">
    <property type="entry name" value="LysR family transcriptional regulator"/>
    <property type="match status" value="1"/>
</dbReference>
<dbReference type="Pfam" id="PF00126">
    <property type="entry name" value="HTH_1"/>
    <property type="match status" value="1"/>
</dbReference>
<organism evidence="6 7">
    <name type="scientific">Crenobacter intestini</name>
    <dbReference type="NCBI Taxonomy" id="2563443"/>
    <lineage>
        <taxon>Bacteria</taxon>
        <taxon>Pseudomonadati</taxon>
        <taxon>Pseudomonadota</taxon>
        <taxon>Betaproteobacteria</taxon>
        <taxon>Neisseriales</taxon>
        <taxon>Neisseriaceae</taxon>
        <taxon>Crenobacter</taxon>
    </lineage>
</organism>
<dbReference type="RefSeq" id="WP_136553023.1">
    <property type="nucleotide sequence ID" value="NZ_STGJ01000008.1"/>
</dbReference>
<proteinExistence type="inferred from homology"/>
<reference evidence="6 7" key="1">
    <citation type="submission" date="2019-04" db="EMBL/GenBank/DDBJ databases">
        <title>Crenobacter sp. nov.</title>
        <authorList>
            <person name="Shi S."/>
        </authorList>
    </citation>
    <scope>NUCLEOTIDE SEQUENCE [LARGE SCALE GENOMIC DNA]</scope>
    <source>
        <strain evidence="6 7">GY 70310</strain>
    </source>
</reference>
<name>A0A4T0UVQ0_9NEIS</name>
<dbReference type="EMBL" id="STGJ01000008">
    <property type="protein sequence ID" value="TIC83140.1"/>
    <property type="molecule type" value="Genomic_DNA"/>
</dbReference>
<dbReference type="InterPro" id="IPR036388">
    <property type="entry name" value="WH-like_DNA-bd_sf"/>
</dbReference>
<evidence type="ECO:0000256" key="2">
    <source>
        <dbReference type="ARBA" id="ARBA00023015"/>
    </source>
</evidence>
<keyword evidence="2" id="KW-0805">Transcription regulation</keyword>
<keyword evidence="7" id="KW-1185">Reference proteome</keyword>
<keyword evidence="4" id="KW-0804">Transcription</keyword>
<evidence type="ECO:0000313" key="6">
    <source>
        <dbReference type="EMBL" id="TIC83140.1"/>
    </source>
</evidence>
<sequence length="302" mass="32910">MDKFEAMRALVAIADTGSFVGAANELEQSKSALSRRVTELERALGVRLIQRTTRSLALTDEGHTYLARCREILQTVAEAEEEASMNSSEVRGLLRISAPLSFGTLRLAPLFAEFARRHPQVRLDVVLSDQMVDLLEDGFDLAIRITAEPPLTRAVALPLCRSRILMCASPAYLARHGAPTDVAGLSAHTLIEYSLARARGEWTLSRGDERERVRVTSPLVANNGELCRAFALAGLGITRQPDFIVGDDIAAGRLQEVLPGWRCGEVSVFALYPTRHHQPARLRALIALLREALGGAPALPSA</sequence>
<gene>
    <name evidence="6" type="ORF">E5K04_08585</name>
</gene>
<dbReference type="PANTHER" id="PTHR30537:SF5">
    <property type="entry name" value="HTH-TYPE TRANSCRIPTIONAL ACTIVATOR TTDR-RELATED"/>
    <property type="match status" value="1"/>
</dbReference>
<dbReference type="AlphaFoldDB" id="A0A4T0UVQ0"/>
<dbReference type="InterPro" id="IPR005119">
    <property type="entry name" value="LysR_subst-bd"/>
</dbReference>
<dbReference type="OrthoDB" id="9178040at2"/>
<evidence type="ECO:0000256" key="1">
    <source>
        <dbReference type="ARBA" id="ARBA00009437"/>
    </source>
</evidence>
<dbReference type="InterPro" id="IPR036390">
    <property type="entry name" value="WH_DNA-bd_sf"/>
</dbReference>
<evidence type="ECO:0000313" key="7">
    <source>
        <dbReference type="Proteomes" id="UP000308891"/>
    </source>
</evidence>
<dbReference type="SUPFAM" id="SSF46785">
    <property type="entry name" value="Winged helix' DNA-binding domain"/>
    <property type="match status" value="1"/>
</dbReference>
<dbReference type="FunFam" id="3.40.190.290:FF:000001">
    <property type="entry name" value="Transcriptional regulator, LysR family"/>
    <property type="match status" value="1"/>
</dbReference>